<reference evidence="5 6" key="1">
    <citation type="submission" date="2019-02" db="EMBL/GenBank/DDBJ databases">
        <title>Opniocepnalus argus genome.</title>
        <authorList>
            <person name="Zhou C."/>
            <person name="Xiao S."/>
        </authorList>
    </citation>
    <scope>NUCLEOTIDE SEQUENCE [LARGE SCALE GENOMIC DNA]</scope>
    <source>
        <strain evidence="5">OARG1902GOOAL</strain>
        <tissue evidence="5">Muscle</tissue>
    </source>
</reference>
<keyword evidence="3" id="KW-0812">Transmembrane</keyword>
<evidence type="ECO:0000313" key="5">
    <source>
        <dbReference type="EMBL" id="KAF3707144.1"/>
    </source>
</evidence>
<evidence type="ECO:0000256" key="3">
    <source>
        <dbReference type="SAM" id="Phobius"/>
    </source>
</evidence>
<dbReference type="InterPro" id="IPR033989">
    <property type="entry name" value="CD209-like_CTLD"/>
</dbReference>
<dbReference type="Gene3D" id="3.10.100.10">
    <property type="entry name" value="Mannose-Binding Protein A, subunit A"/>
    <property type="match status" value="1"/>
</dbReference>
<dbReference type="AlphaFoldDB" id="A0A6G1QXB5"/>
<keyword evidence="3" id="KW-0472">Membrane</keyword>
<keyword evidence="3" id="KW-1133">Transmembrane helix</keyword>
<sequence length="310" mass="35429">MSEAEVLYSDVRFTRARGNGKEAISPSEETTYSEIQMLKTQPPAEQPAASQQVESNKRSKVTSDRVPLLVLSVLLTAAVIGLCVVCFDHFQTKKTLQTLKENYETMMKTFQTLKIENKGVKKNLTECLSEINQGTRLQPMCPEPTEVNTNEPCQKCEEGWELHGGKCYYFSNKPSSWNQSREECVHHGGDLVKIDSREEQSFLEERLRNKINEEQDKFWIGLTDSQEEGRWLWVDGSELGTSLSFWKSAEPDDWKGKSRENPHGEDCVRMGYKEGADDQMSWFDHFCNNPHKSICEKAAQTGRYVCNCSL</sequence>
<keyword evidence="1 5" id="KW-0430">Lectin</keyword>
<protein>
    <submittedName>
        <fullName evidence="5">C-type lectin domain family 4 member F C-type lectin superfamily member 13</fullName>
    </submittedName>
</protein>
<name>A0A6G1QXB5_CHAAH</name>
<dbReference type="Proteomes" id="UP000503349">
    <property type="component" value="Chromosome 1"/>
</dbReference>
<dbReference type="GO" id="GO:0030246">
    <property type="term" value="F:carbohydrate binding"/>
    <property type="evidence" value="ECO:0007669"/>
    <property type="project" value="UniProtKB-KW"/>
</dbReference>
<dbReference type="EMBL" id="CM015712">
    <property type="protein sequence ID" value="KAF3707144.1"/>
    <property type="molecule type" value="Genomic_DNA"/>
</dbReference>
<dbReference type="InterPro" id="IPR016187">
    <property type="entry name" value="CTDL_fold"/>
</dbReference>
<accession>A0A6G1QXB5</accession>
<dbReference type="PROSITE" id="PS50041">
    <property type="entry name" value="C_TYPE_LECTIN_2"/>
    <property type="match status" value="1"/>
</dbReference>
<dbReference type="CDD" id="cd03590">
    <property type="entry name" value="CLECT_DC-SIGN_like"/>
    <property type="match status" value="1"/>
</dbReference>
<keyword evidence="6" id="KW-1185">Reference proteome</keyword>
<feature type="compositionally biased region" description="Low complexity" evidence="2">
    <location>
        <begin position="41"/>
        <end position="52"/>
    </location>
</feature>
<dbReference type="PANTHER" id="PTHR22803">
    <property type="entry name" value="MANNOSE, PHOSPHOLIPASE, LECTIN RECEPTOR RELATED"/>
    <property type="match status" value="1"/>
</dbReference>
<proteinExistence type="predicted"/>
<dbReference type="SMART" id="SM00034">
    <property type="entry name" value="CLECT"/>
    <property type="match status" value="1"/>
</dbReference>
<dbReference type="InterPro" id="IPR050111">
    <property type="entry name" value="C-type_lectin/snaclec_domain"/>
</dbReference>
<dbReference type="Pfam" id="PF00059">
    <property type="entry name" value="Lectin_C"/>
    <property type="match status" value="1"/>
</dbReference>
<dbReference type="InterPro" id="IPR001304">
    <property type="entry name" value="C-type_lectin-like"/>
</dbReference>
<dbReference type="SUPFAM" id="SSF56436">
    <property type="entry name" value="C-type lectin-like"/>
    <property type="match status" value="1"/>
</dbReference>
<organism evidence="5 6">
    <name type="scientific">Channa argus</name>
    <name type="common">Northern snakehead</name>
    <name type="synonym">Ophicephalus argus</name>
    <dbReference type="NCBI Taxonomy" id="215402"/>
    <lineage>
        <taxon>Eukaryota</taxon>
        <taxon>Metazoa</taxon>
        <taxon>Chordata</taxon>
        <taxon>Craniata</taxon>
        <taxon>Vertebrata</taxon>
        <taxon>Euteleostomi</taxon>
        <taxon>Actinopterygii</taxon>
        <taxon>Neopterygii</taxon>
        <taxon>Teleostei</taxon>
        <taxon>Neoteleostei</taxon>
        <taxon>Acanthomorphata</taxon>
        <taxon>Anabantaria</taxon>
        <taxon>Anabantiformes</taxon>
        <taxon>Channoidei</taxon>
        <taxon>Channidae</taxon>
        <taxon>Channa</taxon>
    </lineage>
</organism>
<evidence type="ECO:0000259" key="4">
    <source>
        <dbReference type="PROSITE" id="PS50041"/>
    </source>
</evidence>
<feature type="domain" description="C-type lectin" evidence="4">
    <location>
        <begin position="163"/>
        <end position="296"/>
    </location>
</feature>
<gene>
    <name evidence="5" type="ORF">EXN66_Car000317</name>
</gene>
<evidence type="ECO:0000256" key="1">
    <source>
        <dbReference type="ARBA" id="ARBA00022734"/>
    </source>
</evidence>
<evidence type="ECO:0000256" key="2">
    <source>
        <dbReference type="SAM" id="MobiDB-lite"/>
    </source>
</evidence>
<reference evidence="6" key="2">
    <citation type="submission" date="2019-02" db="EMBL/GenBank/DDBJ databases">
        <title>Opniocepnalus argus Var Kimnra genome.</title>
        <authorList>
            <person name="Zhou C."/>
            <person name="Xiao S."/>
        </authorList>
    </citation>
    <scope>NUCLEOTIDE SEQUENCE [LARGE SCALE GENOMIC DNA]</scope>
</reference>
<feature type="region of interest" description="Disordered" evidence="2">
    <location>
        <begin position="39"/>
        <end position="58"/>
    </location>
</feature>
<dbReference type="InterPro" id="IPR016186">
    <property type="entry name" value="C-type_lectin-like/link_sf"/>
</dbReference>
<evidence type="ECO:0000313" key="6">
    <source>
        <dbReference type="Proteomes" id="UP000503349"/>
    </source>
</evidence>
<feature type="transmembrane region" description="Helical" evidence="3">
    <location>
        <begin position="66"/>
        <end position="87"/>
    </location>
</feature>